<feature type="transmembrane region" description="Helical" evidence="7">
    <location>
        <begin position="359"/>
        <end position="380"/>
    </location>
</feature>
<evidence type="ECO:0000256" key="7">
    <source>
        <dbReference type="SAM" id="Phobius"/>
    </source>
</evidence>
<feature type="transmembrane region" description="Helical" evidence="7">
    <location>
        <begin position="32"/>
        <end position="53"/>
    </location>
</feature>
<dbReference type="PANTHER" id="PTHR43791">
    <property type="entry name" value="PERMEASE-RELATED"/>
    <property type="match status" value="1"/>
</dbReference>
<proteinExistence type="inferred from homology"/>
<feature type="transmembrane region" description="Helical" evidence="7">
    <location>
        <begin position="425"/>
        <end position="446"/>
    </location>
</feature>
<dbReference type="InterPro" id="IPR020846">
    <property type="entry name" value="MFS_dom"/>
</dbReference>
<feature type="transmembrane region" description="Helical" evidence="7">
    <location>
        <begin position="194"/>
        <end position="216"/>
    </location>
</feature>
<dbReference type="GO" id="GO:0022857">
    <property type="term" value="F:transmembrane transporter activity"/>
    <property type="evidence" value="ECO:0007669"/>
    <property type="project" value="InterPro"/>
</dbReference>
<dbReference type="EMBL" id="AMGY01000007">
    <property type="protein sequence ID" value="EXJ79541.1"/>
    <property type="molecule type" value="Genomic_DNA"/>
</dbReference>
<feature type="transmembrane region" description="Helical" evidence="7">
    <location>
        <begin position="73"/>
        <end position="93"/>
    </location>
</feature>
<dbReference type="OrthoDB" id="3639251at2759"/>
<dbReference type="RefSeq" id="XP_007736115.1">
    <property type="nucleotide sequence ID" value="XM_007737925.1"/>
</dbReference>
<comment type="subcellular location">
    <subcellularLocation>
        <location evidence="1">Membrane</location>
        <topology evidence="1">Multi-pass membrane protein</topology>
    </subcellularLocation>
</comment>
<protein>
    <recommendedName>
        <fullName evidence="8">Major facilitator superfamily (MFS) profile domain-containing protein</fullName>
    </recommendedName>
</protein>
<accession>W9XRC5</accession>
<dbReference type="Proteomes" id="UP000019478">
    <property type="component" value="Unassembled WGS sequence"/>
</dbReference>
<feature type="transmembrane region" description="Helical" evidence="7">
    <location>
        <begin position="130"/>
        <end position="150"/>
    </location>
</feature>
<evidence type="ECO:0000256" key="4">
    <source>
        <dbReference type="ARBA" id="ARBA00022989"/>
    </source>
</evidence>
<dbReference type="PANTHER" id="PTHR43791:SF39">
    <property type="entry name" value="TRANSPORTER LIZ1_SEO1, PUTATIVE (AFU_ORTHOLOGUE AFUA_3G00980)-RELATED"/>
    <property type="match status" value="1"/>
</dbReference>
<evidence type="ECO:0000256" key="3">
    <source>
        <dbReference type="ARBA" id="ARBA00022692"/>
    </source>
</evidence>
<sequence length="498" mass="55929">MAKFFSRLGEVVRWYPADMPPAERKLLSKLDWLVLSYACLAFFTKYLDVSALTNAYVSGMKEDLNLHGNRLNYINAAYEVGYVVFQIPSNLVITKFPAQYYLPAAEVFWGLFTLGTAFVKTYNQLVVMRFFVGLSATSCYVGLVHIINSWYRKRELARRNALFWISNPLGQMFAGYLQSAAYTNLSNVGGLQGWRWLFIICTVITIPTAFIGFIFFPDVPERTKSRWLTEEEKTLARTRLAEEGFQPSTGLGWGVFLRVVGNWRYWSFVGLLLLFCNMAYASGTPFLLWLSSQPDKYSVPLVNNIGTITHAVAVVSALSTAYYTDLRGRRWEPMVLSGVLCVFSNLVLAVWAVPDGLKFFAYIANGWAQGSIAVIIAWTAENLADDLEVRAVTLASYNAFGEVTGLVVPLVAWQVSHAPTFRGGFIWATVISVLFLLVIGQICWSLRRDERRRGLLKPKPQGAPEELGIVEEVERELDGSAMPIPDEKTAHTETTVKV</sequence>
<dbReference type="InterPro" id="IPR036259">
    <property type="entry name" value="MFS_trans_sf"/>
</dbReference>
<evidence type="ECO:0000313" key="9">
    <source>
        <dbReference type="EMBL" id="EXJ79541.1"/>
    </source>
</evidence>
<feature type="transmembrane region" description="Helical" evidence="7">
    <location>
        <begin position="301"/>
        <end position="323"/>
    </location>
</feature>
<dbReference type="Pfam" id="PF07690">
    <property type="entry name" value="MFS_1"/>
    <property type="match status" value="2"/>
</dbReference>
<dbReference type="GeneID" id="19171915"/>
<dbReference type="Gene3D" id="1.20.1250.20">
    <property type="entry name" value="MFS general substrate transporter like domains"/>
    <property type="match status" value="2"/>
</dbReference>
<gene>
    <name evidence="9" type="ORF">A1O3_07820</name>
</gene>
<evidence type="ECO:0000256" key="1">
    <source>
        <dbReference type="ARBA" id="ARBA00004141"/>
    </source>
</evidence>
<reference evidence="9 10" key="1">
    <citation type="submission" date="2013-03" db="EMBL/GenBank/DDBJ databases">
        <title>The Genome Sequence of Capronia epimyces CBS 606.96.</title>
        <authorList>
            <consortium name="The Broad Institute Genomics Platform"/>
            <person name="Cuomo C."/>
            <person name="de Hoog S."/>
            <person name="Gorbushina A."/>
            <person name="Walker B."/>
            <person name="Young S.K."/>
            <person name="Zeng Q."/>
            <person name="Gargeya S."/>
            <person name="Fitzgerald M."/>
            <person name="Haas B."/>
            <person name="Abouelleil A."/>
            <person name="Allen A.W."/>
            <person name="Alvarado L."/>
            <person name="Arachchi H.M."/>
            <person name="Berlin A.M."/>
            <person name="Chapman S.B."/>
            <person name="Gainer-Dewar J."/>
            <person name="Goldberg J."/>
            <person name="Griggs A."/>
            <person name="Gujja S."/>
            <person name="Hansen M."/>
            <person name="Howarth C."/>
            <person name="Imamovic A."/>
            <person name="Ireland A."/>
            <person name="Larimer J."/>
            <person name="McCowan C."/>
            <person name="Murphy C."/>
            <person name="Pearson M."/>
            <person name="Poon T.W."/>
            <person name="Priest M."/>
            <person name="Roberts A."/>
            <person name="Saif S."/>
            <person name="Shea T."/>
            <person name="Sisk P."/>
            <person name="Sykes S."/>
            <person name="Wortman J."/>
            <person name="Nusbaum C."/>
            <person name="Birren B."/>
        </authorList>
    </citation>
    <scope>NUCLEOTIDE SEQUENCE [LARGE SCALE GENOMIC DNA]</scope>
    <source>
        <strain evidence="9 10">CBS 606.96</strain>
    </source>
</reference>
<keyword evidence="2" id="KW-0813">Transport</keyword>
<dbReference type="AlphaFoldDB" id="W9XRC5"/>
<dbReference type="eggNOG" id="KOG2533">
    <property type="taxonomic scope" value="Eukaryota"/>
</dbReference>
<name>W9XRC5_9EURO</name>
<feature type="transmembrane region" description="Helical" evidence="7">
    <location>
        <begin position="265"/>
        <end position="289"/>
    </location>
</feature>
<keyword evidence="4 7" id="KW-1133">Transmembrane helix</keyword>
<evidence type="ECO:0000256" key="2">
    <source>
        <dbReference type="ARBA" id="ARBA00022448"/>
    </source>
</evidence>
<dbReference type="HOGENOM" id="CLU_001265_4_2_1"/>
<feature type="transmembrane region" description="Helical" evidence="7">
    <location>
        <begin position="392"/>
        <end position="413"/>
    </location>
</feature>
<feature type="transmembrane region" description="Helical" evidence="7">
    <location>
        <begin position="100"/>
        <end position="118"/>
    </location>
</feature>
<dbReference type="InterPro" id="IPR011701">
    <property type="entry name" value="MFS"/>
</dbReference>
<keyword evidence="5 7" id="KW-0472">Membrane</keyword>
<keyword evidence="10" id="KW-1185">Reference proteome</keyword>
<feature type="transmembrane region" description="Helical" evidence="7">
    <location>
        <begin position="335"/>
        <end position="353"/>
    </location>
</feature>
<comment type="similarity">
    <text evidence="6">Belongs to the major facilitator superfamily. Allantoate permease family.</text>
</comment>
<feature type="domain" description="Major facilitator superfamily (MFS) profile" evidence="8">
    <location>
        <begin position="34"/>
        <end position="452"/>
    </location>
</feature>
<evidence type="ECO:0000313" key="10">
    <source>
        <dbReference type="Proteomes" id="UP000019478"/>
    </source>
</evidence>
<evidence type="ECO:0000256" key="5">
    <source>
        <dbReference type="ARBA" id="ARBA00023136"/>
    </source>
</evidence>
<dbReference type="PROSITE" id="PS50850">
    <property type="entry name" value="MFS"/>
    <property type="match status" value="1"/>
</dbReference>
<feature type="transmembrane region" description="Helical" evidence="7">
    <location>
        <begin position="162"/>
        <end position="182"/>
    </location>
</feature>
<evidence type="ECO:0000256" key="6">
    <source>
        <dbReference type="ARBA" id="ARBA00037968"/>
    </source>
</evidence>
<dbReference type="SUPFAM" id="SSF103473">
    <property type="entry name" value="MFS general substrate transporter"/>
    <property type="match status" value="1"/>
</dbReference>
<organism evidence="9 10">
    <name type="scientific">Capronia epimyces CBS 606.96</name>
    <dbReference type="NCBI Taxonomy" id="1182542"/>
    <lineage>
        <taxon>Eukaryota</taxon>
        <taxon>Fungi</taxon>
        <taxon>Dikarya</taxon>
        <taxon>Ascomycota</taxon>
        <taxon>Pezizomycotina</taxon>
        <taxon>Eurotiomycetes</taxon>
        <taxon>Chaetothyriomycetidae</taxon>
        <taxon>Chaetothyriales</taxon>
        <taxon>Herpotrichiellaceae</taxon>
        <taxon>Capronia</taxon>
    </lineage>
</organism>
<dbReference type="FunFam" id="1.20.1250.20:FF:000065">
    <property type="entry name" value="Putative MFS pantothenate transporter"/>
    <property type="match status" value="1"/>
</dbReference>
<comment type="caution">
    <text evidence="9">The sequence shown here is derived from an EMBL/GenBank/DDBJ whole genome shotgun (WGS) entry which is preliminary data.</text>
</comment>
<dbReference type="GO" id="GO:0016020">
    <property type="term" value="C:membrane"/>
    <property type="evidence" value="ECO:0007669"/>
    <property type="project" value="UniProtKB-SubCell"/>
</dbReference>
<keyword evidence="3 7" id="KW-0812">Transmembrane</keyword>
<evidence type="ECO:0000259" key="8">
    <source>
        <dbReference type="PROSITE" id="PS50850"/>
    </source>
</evidence>